<accession>A0AA35KMY6</accession>
<feature type="compositionally biased region" description="Basic and acidic residues" evidence="1">
    <location>
        <begin position="1"/>
        <end position="11"/>
    </location>
</feature>
<organism evidence="2 3">
    <name type="scientific">Podarcis lilfordi</name>
    <name type="common">Lilford's wall lizard</name>
    <dbReference type="NCBI Taxonomy" id="74358"/>
    <lineage>
        <taxon>Eukaryota</taxon>
        <taxon>Metazoa</taxon>
        <taxon>Chordata</taxon>
        <taxon>Craniata</taxon>
        <taxon>Vertebrata</taxon>
        <taxon>Euteleostomi</taxon>
        <taxon>Lepidosauria</taxon>
        <taxon>Squamata</taxon>
        <taxon>Bifurcata</taxon>
        <taxon>Unidentata</taxon>
        <taxon>Episquamata</taxon>
        <taxon>Laterata</taxon>
        <taxon>Lacertibaenia</taxon>
        <taxon>Lacertidae</taxon>
        <taxon>Podarcis</taxon>
    </lineage>
</organism>
<protein>
    <submittedName>
        <fullName evidence="2">Uncharacterized protein</fullName>
    </submittedName>
</protein>
<dbReference type="Proteomes" id="UP001178461">
    <property type="component" value="Chromosome 8"/>
</dbReference>
<evidence type="ECO:0000313" key="2">
    <source>
        <dbReference type="EMBL" id="CAI5780559.1"/>
    </source>
</evidence>
<keyword evidence="3" id="KW-1185">Reference proteome</keyword>
<feature type="compositionally biased region" description="Basic and acidic residues" evidence="1">
    <location>
        <begin position="29"/>
        <end position="38"/>
    </location>
</feature>
<evidence type="ECO:0000313" key="3">
    <source>
        <dbReference type="Proteomes" id="UP001178461"/>
    </source>
</evidence>
<gene>
    <name evidence="2" type="ORF">PODLI_1B032074</name>
</gene>
<dbReference type="EMBL" id="OX395133">
    <property type="protein sequence ID" value="CAI5780559.1"/>
    <property type="molecule type" value="Genomic_DNA"/>
</dbReference>
<name>A0AA35KMY6_9SAUR</name>
<dbReference type="AlphaFoldDB" id="A0AA35KMY6"/>
<reference evidence="2" key="1">
    <citation type="submission" date="2022-12" db="EMBL/GenBank/DDBJ databases">
        <authorList>
            <person name="Alioto T."/>
            <person name="Alioto T."/>
            <person name="Gomez Garrido J."/>
        </authorList>
    </citation>
    <scope>NUCLEOTIDE SEQUENCE</scope>
</reference>
<feature type="region of interest" description="Disordered" evidence="1">
    <location>
        <begin position="1"/>
        <end position="63"/>
    </location>
</feature>
<sequence>MQRRSAGEKRSWRVGGGEQGSPRFAPKQHHQEAEEAAKIQRGGGEGTSPVPGAMGGCGQAGSDVSGEATIAATTIAATQVGRRRRQQQRERACLPA</sequence>
<evidence type="ECO:0000256" key="1">
    <source>
        <dbReference type="SAM" id="MobiDB-lite"/>
    </source>
</evidence>
<proteinExistence type="predicted"/>